<dbReference type="STRING" id="151549.A0A4C1VR89"/>
<dbReference type="PANTHER" id="PTHR19446">
    <property type="entry name" value="REVERSE TRANSCRIPTASES"/>
    <property type="match status" value="1"/>
</dbReference>
<evidence type="ECO:0000259" key="2">
    <source>
        <dbReference type="PROSITE" id="PS50878"/>
    </source>
</evidence>
<comment type="caution">
    <text evidence="3">The sequence shown here is derived from an EMBL/GenBank/DDBJ whole genome shotgun (WGS) entry which is preliminary data.</text>
</comment>
<protein>
    <submittedName>
        <fullName evidence="3">Probable RNA-directed DNA polymerase from transposon X-element</fullName>
    </submittedName>
</protein>
<keyword evidence="3" id="KW-0808">Transferase</keyword>
<feature type="compositionally biased region" description="Basic and acidic residues" evidence="1">
    <location>
        <begin position="1"/>
        <end position="10"/>
    </location>
</feature>
<feature type="region of interest" description="Disordered" evidence="1">
    <location>
        <begin position="1"/>
        <end position="24"/>
    </location>
</feature>
<dbReference type="Pfam" id="PF00078">
    <property type="entry name" value="RVT_1"/>
    <property type="match status" value="1"/>
</dbReference>
<dbReference type="EMBL" id="BGZK01000380">
    <property type="protein sequence ID" value="GBP40344.1"/>
    <property type="molecule type" value="Genomic_DNA"/>
</dbReference>
<evidence type="ECO:0000313" key="4">
    <source>
        <dbReference type="Proteomes" id="UP000299102"/>
    </source>
</evidence>
<reference evidence="3 4" key="1">
    <citation type="journal article" date="2019" name="Commun. Biol.">
        <title>The bagworm genome reveals a unique fibroin gene that provides high tensile strength.</title>
        <authorList>
            <person name="Kono N."/>
            <person name="Nakamura H."/>
            <person name="Ohtoshi R."/>
            <person name="Tomita M."/>
            <person name="Numata K."/>
            <person name="Arakawa K."/>
        </authorList>
    </citation>
    <scope>NUCLEOTIDE SEQUENCE [LARGE SCALE GENOMIC DNA]</scope>
</reference>
<keyword evidence="3" id="KW-0548">Nucleotidyltransferase</keyword>
<keyword evidence="3" id="KW-0695">RNA-directed DNA polymerase</keyword>
<gene>
    <name evidence="3" type="ORF">EVAR_86490_1</name>
</gene>
<evidence type="ECO:0000313" key="3">
    <source>
        <dbReference type="EMBL" id="GBP40344.1"/>
    </source>
</evidence>
<dbReference type="InterPro" id="IPR000477">
    <property type="entry name" value="RT_dom"/>
</dbReference>
<proteinExistence type="predicted"/>
<accession>A0A4C1VR89</accession>
<sequence length="361" mass="41184">MEDAKSREYEVLGPDTPTHVPKDPRHRADILDIVQNHKLGWPTYVEVIYSMDTQHLPILITVRIGARHSLSLPTRQRVDWAVFQKSLETLPHDTAQGPAPSSQRENATKTKLHKLWTCTHYPRLKKELNALARRLAIAVRDYRSAAWEETIDHASENMKNLHQLNRQLTKTSASVCPIANRTGARCYDAPARAEAIAEYLKRQFSPNPPATSPTTQEHYARVEEKEELPRKAMVVMNGVFNGILRTGHIPDAWKRGKVITISKPGKGPWSPSNLHPITLPSNVAKTFEHALLKKLNPFLSPRHEQYSFRTGHSTTLQLIRMLHHLASEMNCGRHTVAMFLDIEKVFDRVWHDGLLYKLLNT</sequence>
<dbReference type="AlphaFoldDB" id="A0A4C1VR89"/>
<dbReference type="Proteomes" id="UP000299102">
    <property type="component" value="Unassembled WGS sequence"/>
</dbReference>
<evidence type="ECO:0000256" key="1">
    <source>
        <dbReference type="SAM" id="MobiDB-lite"/>
    </source>
</evidence>
<dbReference type="PROSITE" id="PS50878">
    <property type="entry name" value="RT_POL"/>
    <property type="match status" value="1"/>
</dbReference>
<organism evidence="3 4">
    <name type="scientific">Eumeta variegata</name>
    <name type="common">Bagworm moth</name>
    <name type="synonym">Eumeta japonica</name>
    <dbReference type="NCBI Taxonomy" id="151549"/>
    <lineage>
        <taxon>Eukaryota</taxon>
        <taxon>Metazoa</taxon>
        <taxon>Ecdysozoa</taxon>
        <taxon>Arthropoda</taxon>
        <taxon>Hexapoda</taxon>
        <taxon>Insecta</taxon>
        <taxon>Pterygota</taxon>
        <taxon>Neoptera</taxon>
        <taxon>Endopterygota</taxon>
        <taxon>Lepidoptera</taxon>
        <taxon>Glossata</taxon>
        <taxon>Ditrysia</taxon>
        <taxon>Tineoidea</taxon>
        <taxon>Psychidae</taxon>
        <taxon>Oiketicinae</taxon>
        <taxon>Eumeta</taxon>
    </lineage>
</organism>
<name>A0A4C1VR89_EUMVA</name>
<dbReference type="OrthoDB" id="415068at2759"/>
<dbReference type="GO" id="GO:0003964">
    <property type="term" value="F:RNA-directed DNA polymerase activity"/>
    <property type="evidence" value="ECO:0007669"/>
    <property type="project" value="UniProtKB-KW"/>
</dbReference>
<keyword evidence="4" id="KW-1185">Reference proteome</keyword>
<feature type="domain" description="Reverse transcriptase" evidence="2">
    <location>
        <begin position="242"/>
        <end position="361"/>
    </location>
</feature>